<dbReference type="Proteomes" id="UP000568106">
    <property type="component" value="Unassembled WGS sequence"/>
</dbReference>
<accession>A0A7W8IIK7</accession>
<dbReference type="InterPro" id="IPR024775">
    <property type="entry name" value="DinB-like"/>
</dbReference>
<keyword evidence="3" id="KW-1185">Reference proteome</keyword>
<gene>
    <name evidence="2" type="ORF">HDF09_002526</name>
</gene>
<dbReference type="EMBL" id="JACHDY010000003">
    <property type="protein sequence ID" value="MBB5317840.1"/>
    <property type="molecule type" value="Genomic_DNA"/>
</dbReference>
<sequence length="180" mass="20142">MEEQERRLVMDELASSEARLLELVRGLSEEQWSFRETPERWSIAENVEHLVVFEGFIRGMIAKTLEGAAEPEKSGLAAAKEHLVLGVGKDRSTKLKARAAASPVGRWTDRLELMAELRGARAETVAFAAETEADLHGHFFPHIAFGDLDCYQWLVLVGRHSDRHALQIEEIKAHVGFPAS</sequence>
<protein>
    <submittedName>
        <fullName evidence="2">Damage-inducible protein DinB</fullName>
    </submittedName>
</protein>
<evidence type="ECO:0000259" key="1">
    <source>
        <dbReference type="Pfam" id="PF12867"/>
    </source>
</evidence>
<comment type="caution">
    <text evidence="2">The sequence shown here is derived from an EMBL/GenBank/DDBJ whole genome shotgun (WGS) entry which is preliminary data.</text>
</comment>
<dbReference type="AlphaFoldDB" id="A0A7W8IIK7"/>
<feature type="domain" description="DinB-like" evidence="1">
    <location>
        <begin position="13"/>
        <end position="168"/>
    </location>
</feature>
<reference evidence="2" key="1">
    <citation type="submission" date="2020-08" db="EMBL/GenBank/DDBJ databases">
        <title>Genomic Encyclopedia of Type Strains, Phase IV (KMG-V): Genome sequencing to study the core and pangenomes of soil and plant-associated prokaryotes.</title>
        <authorList>
            <person name="Whitman W."/>
        </authorList>
    </citation>
    <scope>NUCLEOTIDE SEQUENCE [LARGE SCALE GENOMIC DNA]</scope>
    <source>
        <strain evidence="2">M8UP27</strain>
    </source>
</reference>
<dbReference type="SUPFAM" id="SSF109854">
    <property type="entry name" value="DinB/YfiT-like putative metalloenzymes"/>
    <property type="match status" value="1"/>
</dbReference>
<proteinExistence type="predicted"/>
<name>A0A7W8IIK7_9BACT</name>
<dbReference type="Gene3D" id="1.20.120.450">
    <property type="entry name" value="dinb family like domain"/>
    <property type="match status" value="1"/>
</dbReference>
<evidence type="ECO:0000313" key="2">
    <source>
        <dbReference type="EMBL" id="MBB5317840.1"/>
    </source>
</evidence>
<evidence type="ECO:0000313" key="3">
    <source>
        <dbReference type="Proteomes" id="UP000568106"/>
    </source>
</evidence>
<dbReference type="Pfam" id="PF12867">
    <property type="entry name" value="DinB_2"/>
    <property type="match status" value="1"/>
</dbReference>
<dbReference type="InterPro" id="IPR034660">
    <property type="entry name" value="DinB/YfiT-like"/>
</dbReference>
<organism evidence="2 3">
    <name type="scientific">Tunturiibacter empetritectus</name>
    <dbReference type="NCBI Taxonomy" id="3069691"/>
    <lineage>
        <taxon>Bacteria</taxon>
        <taxon>Pseudomonadati</taxon>
        <taxon>Acidobacteriota</taxon>
        <taxon>Terriglobia</taxon>
        <taxon>Terriglobales</taxon>
        <taxon>Acidobacteriaceae</taxon>
        <taxon>Tunturiibacter</taxon>
    </lineage>
</organism>